<name>A0A2H1WE36_SPOFR</name>
<protein>
    <submittedName>
        <fullName evidence="1">SFRICE_027815</fullName>
    </submittedName>
</protein>
<organism evidence="1">
    <name type="scientific">Spodoptera frugiperda</name>
    <name type="common">Fall armyworm</name>
    <dbReference type="NCBI Taxonomy" id="7108"/>
    <lineage>
        <taxon>Eukaryota</taxon>
        <taxon>Metazoa</taxon>
        <taxon>Ecdysozoa</taxon>
        <taxon>Arthropoda</taxon>
        <taxon>Hexapoda</taxon>
        <taxon>Insecta</taxon>
        <taxon>Pterygota</taxon>
        <taxon>Neoptera</taxon>
        <taxon>Endopterygota</taxon>
        <taxon>Lepidoptera</taxon>
        <taxon>Glossata</taxon>
        <taxon>Ditrysia</taxon>
        <taxon>Noctuoidea</taxon>
        <taxon>Noctuidae</taxon>
        <taxon>Amphipyrinae</taxon>
        <taxon>Spodoptera</taxon>
    </lineage>
</organism>
<dbReference type="EMBL" id="ODYU01008051">
    <property type="protein sequence ID" value="SOQ51329.1"/>
    <property type="molecule type" value="Genomic_DNA"/>
</dbReference>
<reference evidence="1" key="1">
    <citation type="submission" date="2016-07" db="EMBL/GenBank/DDBJ databases">
        <authorList>
            <person name="Bretaudeau A."/>
        </authorList>
    </citation>
    <scope>NUCLEOTIDE SEQUENCE</scope>
    <source>
        <strain evidence="1">Rice</strain>
        <tissue evidence="1">Whole body</tissue>
    </source>
</reference>
<proteinExistence type="predicted"/>
<evidence type="ECO:0000313" key="1">
    <source>
        <dbReference type="EMBL" id="SOQ51329.1"/>
    </source>
</evidence>
<accession>A0A2H1WE36</accession>
<dbReference type="AlphaFoldDB" id="A0A2H1WE36"/>
<gene>
    <name evidence="1" type="ORF">SFRICE_027815</name>
</gene>
<sequence length="91" mass="10332">MLISEPMPEVRMQNMLQQSELTILLHRIPQGSAARNPHYQYPPQHEPCPAPLQLRLVVEVTSRRPSLHCHGSIKRGTIGGSARSHCLMTWE</sequence>